<keyword evidence="1" id="KW-0863">Zinc-finger</keyword>
<dbReference type="PANTHER" id="PTHR14991:SF0">
    <property type="entry name" value="RING FINGER PROTEIN 32"/>
    <property type="match status" value="1"/>
</dbReference>
<dbReference type="Gene3D" id="3.30.40.10">
    <property type="entry name" value="Zinc/RING finger domain, C3HC4 (zinc finger)"/>
    <property type="match status" value="2"/>
</dbReference>
<proteinExistence type="predicted"/>
<organism evidence="3 4">
    <name type="scientific">Batrachochytrium dendrobatidis (strain JAM81 / FGSC 10211)</name>
    <name type="common">Frog chytrid fungus</name>
    <dbReference type="NCBI Taxonomy" id="684364"/>
    <lineage>
        <taxon>Eukaryota</taxon>
        <taxon>Fungi</taxon>
        <taxon>Fungi incertae sedis</taxon>
        <taxon>Chytridiomycota</taxon>
        <taxon>Chytridiomycota incertae sedis</taxon>
        <taxon>Chytridiomycetes</taxon>
        <taxon>Rhizophydiales</taxon>
        <taxon>Rhizophydiales incertae sedis</taxon>
        <taxon>Batrachochytrium</taxon>
    </lineage>
</organism>
<dbReference type="SMART" id="SM00184">
    <property type="entry name" value="RING"/>
    <property type="match status" value="2"/>
</dbReference>
<dbReference type="PANTHER" id="PTHR14991">
    <property type="entry name" value="RING FINGER PROTEIN 32"/>
    <property type="match status" value="1"/>
</dbReference>
<name>F4P896_BATDJ</name>
<dbReference type="AlphaFoldDB" id="F4P896"/>
<dbReference type="InParanoid" id="F4P896"/>
<dbReference type="PROSITE" id="PS50096">
    <property type="entry name" value="IQ"/>
    <property type="match status" value="1"/>
</dbReference>
<dbReference type="GeneID" id="18239108"/>
<keyword evidence="1" id="KW-0862">Zinc</keyword>
<evidence type="ECO:0000313" key="4">
    <source>
        <dbReference type="Proteomes" id="UP000007241"/>
    </source>
</evidence>
<accession>F4P896</accession>
<keyword evidence="4" id="KW-1185">Reference proteome</keyword>
<dbReference type="SMART" id="SM00015">
    <property type="entry name" value="IQ"/>
    <property type="match status" value="1"/>
</dbReference>
<dbReference type="GO" id="GO:0008270">
    <property type="term" value="F:zinc ion binding"/>
    <property type="evidence" value="ECO:0007669"/>
    <property type="project" value="UniProtKB-KW"/>
</dbReference>
<dbReference type="HOGENOM" id="CLU_064517_0_0_1"/>
<dbReference type="STRING" id="684364.F4P896"/>
<dbReference type="Gene3D" id="1.20.5.190">
    <property type="match status" value="1"/>
</dbReference>
<reference evidence="3 4" key="1">
    <citation type="submission" date="2009-12" db="EMBL/GenBank/DDBJ databases">
        <title>The draft genome of Batrachochytrium dendrobatidis.</title>
        <authorList>
            <consortium name="US DOE Joint Genome Institute (JGI-PGF)"/>
            <person name="Kuo A."/>
            <person name="Salamov A."/>
            <person name="Schmutz J."/>
            <person name="Lucas S."/>
            <person name="Pitluck S."/>
            <person name="Rosenblum E."/>
            <person name="Stajich J."/>
            <person name="Eisen M."/>
            <person name="Grigoriev I.V."/>
        </authorList>
    </citation>
    <scope>NUCLEOTIDE SEQUENCE [LARGE SCALE GENOMIC DNA]</scope>
    <source>
        <strain evidence="4">JAM81 / FGSC 10211</strain>
    </source>
</reference>
<keyword evidence="1" id="KW-0479">Metal-binding</keyword>
<evidence type="ECO:0000259" key="2">
    <source>
        <dbReference type="PROSITE" id="PS50089"/>
    </source>
</evidence>
<dbReference type="InterPro" id="IPR042862">
    <property type="entry name" value="RNF32"/>
</dbReference>
<dbReference type="InterPro" id="IPR013083">
    <property type="entry name" value="Znf_RING/FYVE/PHD"/>
</dbReference>
<dbReference type="PROSITE" id="PS50089">
    <property type="entry name" value="ZF_RING_2"/>
    <property type="match status" value="2"/>
</dbReference>
<protein>
    <recommendedName>
        <fullName evidence="2">RING-type domain-containing protein</fullName>
    </recommendedName>
</protein>
<feature type="domain" description="RING-type" evidence="2">
    <location>
        <begin position="229"/>
        <end position="289"/>
    </location>
</feature>
<evidence type="ECO:0000256" key="1">
    <source>
        <dbReference type="PROSITE-ProRule" id="PRU00175"/>
    </source>
</evidence>
<dbReference type="InterPro" id="IPR000048">
    <property type="entry name" value="IQ_motif_EF-hand-BS"/>
</dbReference>
<dbReference type="RefSeq" id="XP_006680743.1">
    <property type="nucleotide sequence ID" value="XM_006680680.1"/>
</dbReference>
<dbReference type="SUPFAM" id="SSF57850">
    <property type="entry name" value="RING/U-box"/>
    <property type="match status" value="2"/>
</dbReference>
<gene>
    <name evidence="3" type="ORF">BATDEDRAFT_26718</name>
</gene>
<dbReference type="EMBL" id="GL882888">
    <property type="protein sequence ID" value="EGF78768.1"/>
    <property type="molecule type" value="Genomic_DNA"/>
</dbReference>
<dbReference type="Pfam" id="PF00612">
    <property type="entry name" value="IQ"/>
    <property type="match status" value="1"/>
</dbReference>
<sequence length="307" mass="35967">MNKPTQPFSSHRPIGYKSPIYAAAIQDHLSRLHLVSGHASSVSFLPPIPGISTKRVKPKYTLNTRQRQLEKWHKDAKRIQHDPNLSQPISKKDKLLVEENGFDRVLDAPQKPFTLGSILLSCSHIFHKSCLESYERHVQMKCCPLCRDTTYQKMLTAEGRRACRRISAIKIQKTWRMWKCRKAYLEYQQHHPPKHPKLLKTYHLNKIQLSTLDWDQVYIKACQLETDCCAICIMPLNPTKTSDTASKQIPKKRHRLGLLSCAHMFHWVCLERLERFDIDRKVHVCPVCRRHYEKLEIQMDSKQETLI</sequence>
<dbReference type="OrthoDB" id="8062037at2759"/>
<evidence type="ECO:0000313" key="3">
    <source>
        <dbReference type="EMBL" id="EGF78768.1"/>
    </source>
</evidence>
<dbReference type="InterPro" id="IPR001841">
    <property type="entry name" value="Znf_RING"/>
</dbReference>
<feature type="domain" description="RING-type" evidence="2">
    <location>
        <begin position="118"/>
        <end position="147"/>
    </location>
</feature>
<dbReference type="Proteomes" id="UP000007241">
    <property type="component" value="Unassembled WGS sequence"/>
</dbReference>